<sequence length="208" mass="24500">MLRQGIHTYRSVPSSLLLKQKKRLLFPKHDDIEALDQLVPQQPELQNVLSNSMEDIFNLFKPNMFTEEDEQSLRKAREQNLLVRFQSGDFENLLRKEFGMKQQSLSLVSLRNNFKNLKPDQLDLITFSMGKLLDAKDSWNNEPKYLKQLQYFLAYGNYGPRKDYNDFDPNLRKYPPDPLTRFILIIFTSITTVTLLKNYNQDDSSVNK</sequence>
<dbReference type="Proteomes" id="UP000750334">
    <property type="component" value="Unassembled WGS sequence"/>
</dbReference>
<dbReference type="AlphaFoldDB" id="A0A9P7B410"/>
<name>A0A9P7B410_MAUEX</name>
<organism evidence="1 2">
    <name type="scientific">Maudiozyma exigua</name>
    <name type="common">Yeast</name>
    <name type="synonym">Kazachstania exigua</name>
    <dbReference type="NCBI Taxonomy" id="34358"/>
    <lineage>
        <taxon>Eukaryota</taxon>
        <taxon>Fungi</taxon>
        <taxon>Dikarya</taxon>
        <taxon>Ascomycota</taxon>
        <taxon>Saccharomycotina</taxon>
        <taxon>Saccharomycetes</taxon>
        <taxon>Saccharomycetales</taxon>
        <taxon>Saccharomycetaceae</taxon>
        <taxon>Maudiozyma</taxon>
    </lineage>
</organism>
<protein>
    <submittedName>
        <fullName evidence="1">Genetic interactor of prohibitin 7, mitochondrial</fullName>
    </submittedName>
</protein>
<gene>
    <name evidence="1" type="primary">GEP7</name>
    <name evidence="1" type="ORF">C6P45_002435</name>
</gene>
<reference evidence="1 2" key="1">
    <citation type="submission" date="2020-11" db="EMBL/GenBank/DDBJ databases">
        <title>Kefir isolates.</title>
        <authorList>
            <person name="Marcisauskas S."/>
            <person name="Kim Y."/>
            <person name="Blasche S."/>
        </authorList>
    </citation>
    <scope>NUCLEOTIDE SEQUENCE [LARGE SCALE GENOMIC DNA]</scope>
    <source>
        <strain evidence="1 2">OG2</strain>
    </source>
</reference>
<dbReference type="OrthoDB" id="4069787at2759"/>
<accession>A0A9P7B410</accession>
<proteinExistence type="predicted"/>
<evidence type="ECO:0000313" key="1">
    <source>
        <dbReference type="EMBL" id="KAG0657414.1"/>
    </source>
</evidence>
<comment type="caution">
    <text evidence="1">The sequence shown here is derived from an EMBL/GenBank/DDBJ whole genome shotgun (WGS) entry which is preliminary data.</text>
</comment>
<dbReference type="EMBL" id="PUHR01000237">
    <property type="protein sequence ID" value="KAG0657414.1"/>
    <property type="molecule type" value="Genomic_DNA"/>
</dbReference>
<keyword evidence="2" id="KW-1185">Reference proteome</keyword>
<evidence type="ECO:0000313" key="2">
    <source>
        <dbReference type="Proteomes" id="UP000750334"/>
    </source>
</evidence>